<proteinExistence type="predicted"/>
<organism evidence="1 2">
    <name type="scientific">Bacteroides sedimenti</name>
    <dbReference type="NCBI Taxonomy" id="2136147"/>
    <lineage>
        <taxon>Bacteria</taxon>
        <taxon>Pseudomonadati</taxon>
        <taxon>Bacteroidota</taxon>
        <taxon>Bacteroidia</taxon>
        <taxon>Bacteroidales</taxon>
        <taxon>Bacteroidaceae</taxon>
        <taxon>Bacteroides</taxon>
    </lineage>
</organism>
<protein>
    <submittedName>
        <fullName evidence="1">Uncharacterized protein</fullName>
    </submittedName>
</protein>
<accession>A0ABM8IED7</accession>
<reference evidence="1 2" key="1">
    <citation type="submission" date="2023-04" db="EMBL/GenBank/DDBJ databases">
        <title>Draft genome sequence of acteroides sedimenti strain YN3PY1.</title>
        <authorList>
            <person name="Yoshida N."/>
        </authorList>
    </citation>
    <scope>NUCLEOTIDE SEQUENCE [LARGE SCALE GENOMIC DNA]</scope>
    <source>
        <strain evidence="1 2">YN3PY1</strain>
    </source>
</reference>
<evidence type="ECO:0000313" key="2">
    <source>
        <dbReference type="Proteomes" id="UP001496674"/>
    </source>
</evidence>
<sequence length="261" mass="30443">MGISGTFSAQTPQNDRMKAKHEKLKTDKLDARKVELQLTGGLQAFKKFMDENKVCADLESVTFFDNSIEVDDHNVPVSGKQFYFPLKFFIMSGENKNEKPLIDIDLNSIIYYSRFLYAMKEPLLFNKKSKKEIYRFTWLRTFHHPVTIRIEKDGETCLLYWKLSDGEGGYDPGKVITDKSKPVDIKIWQELKSMLQKMDFWHMNRIPQGITVDGSKWILEGAEPEQYRVVDLSSPEANDFYYTCLFLLNQTDLGINKEEIY</sequence>
<keyword evidence="2" id="KW-1185">Reference proteome</keyword>
<gene>
    <name evidence="1" type="ORF">BSYN_25610</name>
</gene>
<dbReference type="EMBL" id="AP028055">
    <property type="protein sequence ID" value="BEH00297.1"/>
    <property type="molecule type" value="Genomic_DNA"/>
</dbReference>
<evidence type="ECO:0000313" key="1">
    <source>
        <dbReference type="EMBL" id="BEH00297.1"/>
    </source>
</evidence>
<name>A0ABM8IED7_9BACE</name>
<dbReference type="Proteomes" id="UP001496674">
    <property type="component" value="Chromosome"/>
</dbReference>